<feature type="transmembrane region" description="Helical" evidence="1">
    <location>
        <begin position="431"/>
        <end position="449"/>
    </location>
</feature>
<keyword evidence="3" id="KW-1185">Reference proteome</keyword>
<reference evidence="2" key="1">
    <citation type="submission" date="2021-11" db="EMBL/GenBank/DDBJ databases">
        <title>Genome sequence.</title>
        <authorList>
            <person name="Sun Q."/>
        </authorList>
    </citation>
    <scope>NUCLEOTIDE SEQUENCE</scope>
    <source>
        <strain evidence="2">JC740</strain>
    </source>
</reference>
<feature type="transmembrane region" description="Helical" evidence="1">
    <location>
        <begin position="186"/>
        <end position="206"/>
    </location>
</feature>
<dbReference type="EMBL" id="JAJKFW010000025">
    <property type="protein sequence ID" value="MCC9643696.1"/>
    <property type="molecule type" value="Genomic_DNA"/>
</dbReference>
<accession>A0ABS8NJF1</accession>
<keyword evidence="1" id="KW-0472">Membrane</keyword>
<feature type="transmembrane region" description="Helical" evidence="1">
    <location>
        <begin position="319"/>
        <end position="339"/>
    </location>
</feature>
<sequence>MSAPLAQATRFRLRPDLICRPIQIGRTIRWVIRDPFRSKRKGERPADEQWMLDEEELAILQSFDGKRSVDEAYKHCRRLLAPSLLARDSFRHFVADADRHGWLDAGRDSGRAEVGGGKAAGWQPALRDAASRQAEAQQTSGWQSARRWGRRLGNPFAIRIPLVDPDPWLTWVVHRLTPFVKPYRRLLVAIAVGWLSLSGVVLVTHWERLWMGMQQTVLDFSTSWHWLGFVVLVSTAKVFHELAHAFACKAFGGRCNEMGIMLLFGIPCLYCDVSDAWLFRQPWKRMLVSGAGILAEIGISTLALLAWSLAMPGFPRDILCLLIVITSVNTLILNGNPLMRYDGYYLLSDAIGVPNLASRSRAGLQRRLRSLIWGTKALQQDDEQIPALELNDSRSLGMVGYALLSGLYRLVVFGGLAWFLLGQLGSIGAKLLAITSIFAICAFIGRRWLSAVLQAPINSQSKTPKWRPALMISSFCLAAASLGFVPLPNSIRGTASLQPIQQTEIIVTSEGQLNHVRSAETKIAKDELIAELTNWKASLKELQLEGEIAELRATLQGQRIHRVVQTEVPTSTLTLPTLETALRSKQQQLATLQAENERRQLVAPHAGRLVTSPLRYRTLNERTFSQISWSGHPTDPINRGAWMPTGTSLCRIVGDKGHRVEMQVPATDIGQVRVGQTARFQIFTGRTAQASVSNVASQPDQESGNYLVTLQLDSDNALMDVQPPMNASVKATINGTPMSVWKRVTRWFASNFRLNQS</sequence>
<name>A0ABS8NJF1_9BACT</name>
<feature type="transmembrane region" description="Helical" evidence="1">
    <location>
        <begin position="469"/>
        <end position="487"/>
    </location>
</feature>
<feature type="transmembrane region" description="Helical" evidence="1">
    <location>
        <begin position="259"/>
        <end position="280"/>
    </location>
</feature>
<feature type="transmembrane region" description="Helical" evidence="1">
    <location>
        <begin position="286"/>
        <end position="307"/>
    </location>
</feature>
<dbReference type="CDD" id="cd05709">
    <property type="entry name" value="S2P-M50"/>
    <property type="match status" value="1"/>
</dbReference>
<comment type="caution">
    <text evidence="2">The sequence shown here is derived from an EMBL/GenBank/DDBJ whole genome shotgun (WGS) entry which is preliminary data.</text>
</comment>
<dbReference type="RefSeq" id="WP_230274653.1">
    <property type="nucleotide sequence ID" value="NZ_JAJKFW010000025.1"/>
</dbReference>
<evidence type="ECO:0000313" key="3">
    <source>
        <dbReference type="Proteomes" id="UP001430306"/>
    </source>
</evidence>
<feature type="transmembrane region" description="Helical" evidence="1">
    <location>
        <begin position="226"/>
        <end position="247"/>
    </location>
</feature>
<dbReference type="PANTHER" id="PTHR13325:SF3">
    <property type="entry name" value="MEMBRANE-BOUND TRANSCRIPTION FACTOR SITE-2 PROTEASE"/>
    <property type="match status" value="1"/>
</dbReference>
<dbReference type="Proteomes" id="UP001430306">
    <property type="component" value="Unassembled WGS sequence"/>
</dbReference>
<gene>
    <name evidence="2" type="ORF">LOC71_15530</name>
</gene>
<feature type="transmembrane region" description="Helical" evidence="1">
    <location>
        <begin position="398"/>
        <end position="419"/>
    </location>
</feature>
<evidence type="ECO:0000256" key="1">
    <source>
        <dbReference type="SAM" id="Phobius"/>
    </source>
</evidence>
<protein>
    <submittedName>
        <fullName evidence="2">HlyD family efflux transporter periplasmic adaptor subunit</fullName>
    </submittedName>
</protein>
<keyword evidence="1" id="KW-1133">Transmembrane helix</keyword>
<organism evidence="2 3">
    <name type="scientific">Rhodopirellula halodulae</name>
    <dbReference type="NCBI Taxonomy" id="2894198"/>
    <lineage>
        <taxon>Bacteria</taxon>
        <taxon>Pseudomonadati</taxon>
        <taxon>Planctomycetota</taxon>
        <taxon>Planctomycetia</taxon>
        <taxon>Pirellulales</taxon>
        <taxon>Pirellulaceae</taxon>
        <taxon>Rhodopirellula</taxon>
    </lineage>
</organism>
<dbReference type="InterPro" id="IPR001193">
    <property type="entry name" value="MBTPS2"/>
</dbReference>
<evidence type="ECO:0000313" key="2">
    <source>
        <dbReference type="EMBL" id="MCC9643696.1"/>
    </source>
</evidence>
<dbReference type="Gene3D" id="2.40.30.170">
    <property type="match status" value="1"/>
</dbReference>
<dbReference type="PANTHER" id="PTHR13325">
    <property type="entry name" value="PROTEASE M50 MEMBRANE-BOUND TRANSCRIPTION FACTOR SITE 2 PROTEASE"/>
    <property type="match status" value="1"/>
</dbReference>
<proteinExistence type="predicted"/>
<keyword evidence="1" id="KW-0812">Transmembrane</keyword>